<dbReference type="EMBL" id="FOUI01000007">
    <property type="protein sequence ID" value="SFM52527.1"/>
    <property type="molecule type" value="Genomic_DNA"/>
</dbReference>
<keyword evidence="2" id="KW-1185">Reference proteome</keyword>
<dbReference type="OrthoDB" id="9801227at2"/>
<reference evidence="2" key="1">
    <citation type="submission" date="2016-10" db="EMBL/GenBank/DDBJ databases">
        <authorList>
            <person name="Varghese N."/>
            <person name="Submissions S."/>
        </authorList>
    </citation>
    <scope>NUCLEOTIDE SEQUENCE [LARGE SCALE GENOMIC DNA]</scope>
    <source>
        <strain evidence="2">DSM 24213</strain>
    </source>
</reference>
<evidence type="ECO:0000313" key="2">
    <source>
        <dbReference type="Proteomes" id="UP000243629"/>
    </source>
</evidence>
<name>A0A1I4RJW8_9GAMM</name>
<gene>
    <name evidence="1" type="ORF">SAMN05216217_10735</name>
</gene>
<proteinExistence type="predicted"/>
<organism evidence="1 2">
    <name type="scientific">Halopseudomonas yangmingensis</name>
    <dbReference type="NCBI Taxonomy" id="1720063"/>
    <lineage>
        <taxon>Bacteria</taxon>
        <taxon>Pseudomonadati</taxon>
        <taxon>Pseudomonadota</taxon>
        <taxon>Gammaproteobacteria</taxon>
        <taxon>Pseudomonadales</taxon>
        <taxon>Pseudomonadaceae</taxon>
        <taxon>Halopseudomonas</taxon>
    </lineage>
</organism>
<evidence type="ECO:0000313" key="1">
    <source>
        <dbReference type="EMBL" id="SFM52527.1"/>
    </source>
</evidence>
<sequence>MTPEHLNDDLSQRAIMHGASLPWIAGQHDRLLFEDAHECDWVKAVAAGVCLWLNEAQPDSGILPKQVGEALP</sequence>
<accession>A0A1I4RJW8</accession>
<dbReference type="RefSeq" id="WP_093475241.1">
    <property type="nucleotide sequence ID" value="NZ_FOUI01000007.1"/>
</dbReference>
<protein>
    <submittedName>
        <fullName evidence="1">Uncharacterized protein</fullName>
    </submittedName>
</protein>
<dbReference type="AlphaFoldDB" id="A0A1I4RJW8"/>
<dbReference type="STRING" id="1720063.SAMN05216217_10735"/>
<dbReference type="Proteomes" id="UP000243629">
    <property type="component" value="Unassembled WGS sequence"/>
</dbReference>